<evidence type="ECO:0000313" key="12">
    <source>
        <dbReference type="EMBL" id="CAD7703012.1"/>
    </source>
</evidence>
<dbReference type="FunFam" id="1.10.220.150:FF:000009">
    <property type="entry name" value="stromal membrane-associated protein 1 isoform X1"/>
    <property type="match status" value="1"/>
</dbReference>
<feature type="region of interest" description="Disordered" evidence="8">
    <location>
        <begin position="738"/>
        <end position="777"/>
    </location>
</feature>
<dbReference type="PROSITE" id="PS50942">
    <property type="entry name" value="ENTH"/>
    <property type="match status" value="1"/>
</dbReference>
<evidence type="ECO:0000256" key="2">
    <source>
        <dbReference type="ARBA" id="ARBA00022468"/>
    </source>
</evidence>
<dbReference type="Pfam" id="PF01417">
    <property type="entry name" value="ENTH"/>
    <property type="match status" value="1"/>
</dbReference>
<dbReference type="SMART" id="SM00105">
    <property type="entry name" value="ArfGap"/>
    <property type="match status" value="1"/>
</dbReference>
<dbReference type="InterPro" id="IPR013809">
    <property type="entry name" value="ENTH"/>
</dbReference>
<dbReference type="Gene3D" id="1.10.220.150">
    <property type="entry name" value="Arf GTPase activating protein"/>
    <property type="match status" value="1"/>
</dbReference>
<dbReference type="InterPro" id="IPR008942">
    <property type="entry name" value="ENTH_VHS"/>
</dbReference>
<dbReference type="OrthoDB" id="10266696at2759"/>
<evidence type="ECO:0000256" key="8">
    <source>
        <dbReference type="SAM" id="MobiDB-lite"/>
    </source>
</evidence>
<dbReference type="PROSITE" id="PS50115">
    <property type="entry name" value="ARFGAP"/>
    <property type="match status" value="1"/>
</dbReference>
<evidence type="ECO:0000313" key="13">
    <source>
        <dbReference type="Proteomes" id="UP000708148"/>
    </source>
</evidence>
<dbReference type="SUPFAM" id="SSF48464">
    <property type="entry name" value="ENTH/VHS domain"/>
    <property type="match status" value="1"/>
</dbReference>
<dbReference type="InterPro" id="IPR000679">
    <property type="entry name" value="Znf_GATA"/>
</dbReference>
<dbReference type="SMART" id="SM00273">
    <property type="entry name" value="ENTH"/>
    <property type="match status" value="1"/>
</dbReference>
<dbReference type="InterPro" id="IPR038508">
    <property type="entry name" value="ArfGAP_dom_sf"/>
</dbReference>
<evidence type="ECO:0000259" key="10">
    <source>
        <dbReference type="PROSITE" id="PS50115"/>
    </source>
</evidence>
<dbReference type="InterPro" id="IPR001164">
    <property type="entry name" value="ArfGAP_dom"/>
</dbReference>
<dbReference type="GO" id="GO:0006355">
    <property type="term" value="P:regulation of DNA-templated transcription"/>
    <property type="evidence" value="ECO:0007669"/>
    <property type="project" value="InterPro"/>
</dbReference>
<feature type="region of interest" description="Disordered" evidence="8">
    <location>
        <begin position="656"/>
        <end position="675"/>
    </location>
</feature>
<feature type="region of interest" description="Disordered" evidence="8">
    <location>
        <begin position="867"/>
        <end position="891"/>
    </location>
</feature>
<feature type="region of interest" description="Disordered" evidence="8">
    <location>
        <begin position="603"/>
        <end position="645"/>
    </location>
</feature>
<dbReference type="PRINTS" id="PR00405">
    <property type="entry name" value="REVINTRACTNG"/>
</dbReference>
<dbReference type="GO" id="GO:0008270">
    <property type="term" value="F:zinc ion binding"/>
    <property type="evidence" value="ECO:0007669"/>
    <property type="project" value="UniProtKB-KW"/>
</dbReference>
<evidence type="ECO:0000256" key="3">
    <source>
        <dbReference type="ARBA" id="ARBA00022723"/>
    </source>
</evidence>
<feature type="compositionally biased region" description="Basic and acidic residues" evidence="8">
    <location>
        <begin position="210"/>
        <end position="223"/>
    </location>
</feature>
<evidence type="ECO:0000256" key="1">
    <source>
        <dbReference type="ARBA" id="ARBA00004132"/>
    </source>
</evidence>
<name>A0A8S1J746_9CHLO</name>
<keyword evidence="3" id="KW-0479">Metal-binding</keyword>
<accession>A0A8S1J746</accession>
<dbReference type="Pfam" id="PF01412">
    <property type="entry name" value="ArfGap"/>
    <property type="match status" value="1"/>
</dbReference>
<dbReference type="PROSITE" id="PS50114">
    <property type="entry name" value="GATA_ZN_FINGER_2"/>
    <property type="match status" value="1"/>
</dbReference>
<evidence type="ECO:0000256" key="5">
    <source>
        <dbReference type="ARBA" id="ARBA00022833"/>
    </source>
</evidence>
<keyword evidence="6" id="KW-0968">Cytoplasmic vesicle</keyword>
<dbReference type="PANTHER" id="PTHR46419">
    <property type="entry name" value="ADP-RIBOSYLATION FACTOR GTPASE-ACTIVATING PROTEIN AGD5"/>
    <property type="match status" value="1"/>
</dbReference>
<feature type="compositionally biased region" description="Polar residues" evidence="8">
    <location>
        <begin position="615"/>
        <end position="626"/>
    </location>
</feature>
<dbReference type="GO" id="GO:0005096">
    <property type="term" value="F:GTPase activator activity"/>
    <property type="evidence" value="ECO:0007669"/>
    <property type="project" value="UniProtKB-KW"/>
</dbReference>
<reference evidence="12" key="1">
    <citation type="submission" date="2020-12" db="EMBL/GenBank/DDBJ databases">
        <authorList>
            <person name="Iha C."/>
        </authorList>
    </citation>
    <scope>NUCLEOTIDE SEQUENCE</scope>
</reference>
<dbReference type="AlphaFoldDB" id="A0A8S1J746"/>
<dbReference type="InterPro" id="IPR037278">
    <property type="entry name" value="ARFGAP/RecO"/>
</dbReference>
<dbReference type="Gene3D" id="1.25.40.90">
    <property type="match status" value="1"/>
</dbReference>
<evidence type="ECO:0000256" key="6">
    <source>
        <dbReference type="ARBA" id="ARBA00023329"/>
    </source>
</evidence>
<dbReference type="GO" id="GO:0043565">
    <property type="term" value="F:sequence-specific DNA binding"/>
    <property type="evidence" value="ECO:0007669"/>
    <property type="project" value="InterPro"/>
</dbReference>
<evidence type="ECO:0000256" key="7">
    <source>
        <dbReference type="PROSITE-ProRule" id="PRU00094"/>
    </source>
</evidence>
<dbReference type="SUPFAM" id="SSF57863">
    <property type="entry name" value="ArfGap/RecO-like zinc finger"/>
    <property type="match status" value="1"/>
</dbReference>
<organism evidence="12 13">
    <name type="scientific">Ostreobium quekettii</name>
    <dbReference type="NCBI Taxonomy" id="121088"/>
    <lineage>
        <taxon>Eukaryota</taxon>
        <taxon>Viridiplantae</taxon>
        <taxon>Chlorophyta</taxon>
        <taxon>core chlorophytes</taxon>
        <taxon>Ulvophyceae</taxon>
        <taxon>TCBD clade</taxon>
        <taxon>Bryopsidales</taxon>
        <taxon>Ostreobineae</taxon>
        <taxon>Ostreobiaceae</taxon>
        <taxon>Ostreobium</taxon>
    </lineage>
</organism>
<evidence type="ECO:0000259" key="11">
    <source>
        <dbReference type="PROSITE" id="PS50942"/>
    </source>
</evidence>
<feature type="compositionally biased region" description="Low complexity" evidence="8">
    <location>
        <begin position="662"/>
        <end position="675"/>
    </location>
</feature>
<dbReference type="CDD" id="cd03571">
    <property type="entry name" value="ENTH"/>
    <property type="match status" value="1"/>
</dbReference>
<dbReference type="GO" id="GO:0030136">
    <property type="term" value="C:clathrin-coated vesicle"/>
    <property type="evidence" value="ECO:0007669"/>
    <property type="project" value="UniProtKB-SubCell"/>
</dbReference>
<dbReference type="Proteomes" id="UP000708148">
    <property type="component" value="Unassembled WGS sequence"/>
</dbReference>
<keyword evidence="4 7" id="KW-0863">Zinc-finger</keyword>
<feature type="domain" description="Arf-GAP" evidence="10">
    <location>
        <begin position="250"/>
        <end position="377"/>
    </location>
</feature>
<evidence type="ECO:0000259" key="9">
    <source>
        <dbReference type="PROSITE" id="PS50114"/>
    </source>
</evidence>
<keyword evidence="5" id="KW-0862">Zinc</keyword>
<dbReference type="CDD" id="cd08204">
    <property type="entry name" value="ArfGap"/>
    <property type="match status" value="1"/>
</dbReference>
<dbReference type="InterPro" id="IPR044520">
    <property type="entry name" value="ARF_GAP_AGD5/15"/>
</dbReference>
<feature type="compositionally biased region" description="Low complexity" evidence="8">
    <location>
        <begin position="382"/>
        <end position="397"/>
    </location>
</feature>
<dbReference type="EMBL" id="CAJHUC010002032">
    <property type="protein sequence ID" value="CAD7703012.1"/>
    <property type="molecule type" value="Genomic_DNA"/>
</dbReference>
<keyword evidence="13" id="KW-1185">Reference proteome</keyword>
<evidence type="ECO:0000256" key="4">
    <source>
        <dbReference type="ARBA" id="ARBA00022771"/>
    </source>
</evidence>
<keyword evidence="2" id="KW-0343">GTPase activation</keyword>
<feature type="region of interest" description="Disordered" evidence="8">
    <location>
        <begin position="197"/>
        <end position="223"/>
    </location>
</feature>
<feature type="region of interest" description="Disordered" evidence="8">
    <location>
        <begin position="687"/>
        <end position="718"/>
    </location>
</feature>
<feature type="domain" description="ENTH" evidence="11">
    <location>
        <begin position="38"/>
        <end position="171"/>
    </location>
</feature>
<feature type="region of interest" description="Disordered" evidence="8">
    <location>
        <begin position="363"/>
        <end position="397"/>
    </location>
</feature>
<comment type="subcellular location">
    <subcellularLocation>
        <location evidence="1">Cytoplasmic vesicle</location>
        <location evidence="1">Clathrin-coated vesicle</location>
    </subcellularLocation>
</comment>
<proteinExistence type="predicted"/>
<feature type="domain" description="GATA-type" evidence="9">
    <location>
        <begin position="262"/>
        <end position="302"/>
    </location>
</feature>
<protein>
    <submittedName>
        <fullName evidence="12">Uncharacterized protein</fullName>
    </submittedName>
</protein>
<gene>
    <name evidence="12" type="ORF">OSTQU699_LOCUS8369</name>
</gene>
<sequence length="943" mass="101147">MASSWSRRGPGGRPTRPVVSVRDAASWLRDYLTAIKHGQFHPFTPIERKTREATRNEAWGPTGTLLNELAEASGQSDYCQIIYAVLEARLNYPPEKWRNVYKGLQVLEFLIKRGSDECVMLAQADLRPYVQNVKNFDYIGPDGRDYGINVRVRADAIVRLLDSEQELKQERAQLQRRAKQFKGFSREDMENNEVLGDLAPRSNSWAGSTRNDDGAAHEHSNFDEEVHGQVEMAKHKRAGEMKGVSEAENKKLLRLLKVQLANKGNRRCADCLGSERPSWASINCGVFLCMKCAGIHRGLGVHVSQVRSCTLDTWLPEQVKFMSQTGNRIANSYWEAKLPPNLKPGPDDPNLGRFIRRKYENREWADGPWPPPRDSSSQNENTLAEASSASSTSGTARPAGLRIAKHPSMRSTKPPLGVARQWEGTADSPFEAAADWSSAAGGHSDWAASANADQQAPMSSLAMNPFAGGQGATMPRTISYPNEDLMHFGDSGDFGSYASQAASQQQLPQGTAQPRVQLMDMLYESGRGGRQRGFTEPLEGVIRTTELRIEDDDVIHTTELILDDLDAGMAKPALSSADGILQSTSDYPEFSSFPWLESDMKGAFSSSLDRGPQSAGINAGQNQDLHSGSRAHASGSVTPDSDTPHVSVIITVNNKRGRAGSAPVPAAQPTQATAPTCAHQSMLPVNSAQPSMPAYQSDVPSPPLPSAAAPTSARDPLDELSSTMHTDLMDAPVQLSWGSSRGGTVPQAHSTNPFAGPPPVDPSSIPKGNPWGQPAPLASPSPVYSSADPYFMGSQVAAPQGVVMGVAASRGREDGAYMPDRMAGVQSSHTQAPFQQAAEFGQPSSGSFNPQGGAVYAWSSGPARYGAGQVGGQHGRRSSGAGAGGSSGGASDELERMMYSQVEGLSMQGANVGTRACFSPQKRMSMAEMRSYRVGATGSSGSG</sequence>
<comment type="caution">
    <text evidence="12">The sequence shown here is derived from an EMBL/GenBank/DDBJ whole genome shotgun (WGS) entry which is preliminary data.</text>
</comment>
<dbReference type="PANTHER" id="PTHR46419:SF2">
    <property type="entry name" value="ADP-RIBOSYLATION FACTOR GTPASE-ACTIVATING PROTEIN AGD5"/>
    <property type="match status" value="1"/>
</dbReference>